<organism evidence="1 2">
    <name type="scientific">Oleiharenicola lentus</name>
    <dbReference type="NCBI Taxonomy" id="2508720"/>
    <lineage>
        <taxon>Bacteria</taxon>
        <taxon>Pseudomonadati</taxon>
        <taxon>Verrucomicrobiota</taxon>
        <taxon>Opitutia</taxon>
        <taxon>Opitutales</taxon>
        <taxon>Opitutaceae</taxon>
        <taxon>Oleiharenicola</taxon>
    </lineage>
</organism>
<dbReference type="AlphaFoldDB" id="A0A4Q1CCB0"/>
<gene>
    <name evidence="1" type="ORF">ESB00_12225</name>
</gene>
<proteinExistence type="predicted"/>
<reference evidence="1 2" key="1">
    <citation type="submission" date="2019-01" db="EMBL/GenBank/DDBJ databases">
        <title>Lacunisphaera sp. strain TWA-58.</title>
        <authorList>
            <person name="Chen W.-M."/>
        </authorList>
    </citation>
    <scope>NUCLEOTIDE SEQUENCE [LARGE SCALE GENOMIC DNA]</scope>
    <source>
        <strain evidence="1 2">TWA-58</strain>
    </source>
</reference>
<evidence type="ECO:0000313" key="1">
    <source>
        <dbReference type="EMBL" id="RXK56596.1"/>
    </source>
</evidence>
<evidence type="ECO:0000313" key="2">
    <source>
        <dbReference type="Proteomes" id="UP000290218"/>
    </source>
</evidence>
<keyword evidence="2" id="KW-1185">Reference proteome</keyword>
<dbReference type="OrthoDB" id="9983865at2"/>
<dbReference type="Proteomes" id="UP000290218">
    <property type="component" value="Unassembled WGS sequence"/>
</dbReference>
<protein>
    <submittedName>
        <fullName evidence="1">Uncharacterized protein</fullName>
    </submittedName>
</protein>
<comment type="caution">
    <text evidence="1">The sequence shown here is derived from an EMBL/GenBank/DDBJ whole genome shotgun (WGS) entry which is preliminary data.</text>
</comment>
<accession>A0A4Q1CCB0</accession>
<dbReference type="RefSeq" id="WP_129047964.1">
    <property type="nucleotide sequence ID" value="NZ_SDHX01000001.1"/>
</dbReference>
<sequence>MPADSPVCTAPTVLDRLRTELADLAYDLERQGRLDAADVVMQIDTRVRELAAEDGWDEAGGAVVGPS</sequence>
<name>A0A4Q1CCB0_9BACT</name>
<dbReference type="EMBL" id="SDHX01000001">
    <property type="protein sequence ID" value="RXK56596.1"/>
    <property type="molecule type" value="Genomic_DNA"/>
</dbReference>